<dbReference type="FunFam" id="3.40.50.720:FF:000084">
    <property type="entry name" value="Short-chain dehydrogenase reductase"/>
    <property type="match status" value="1"/>
</dbReference>
<keyword evidence="2" id="KW-0560">Oxidoreductase</keyword>
<dbReference type="Pfam" id="PF13561">
    <property type="entry name" value="adh_short_C2"/>
    <property type="match status" value="1"/>
</dbReference>
<reference evidence="3 4" key="1">
    <citation type="submission" date="2016-01" db="EMBL/GenBank/DDBJ databases">
        <authorList>
            <person name="Oliw E.H."/>
        </authorList>
    </citation>
    <scope>NUCLEOTIDE SEQUENCE [LARGE SCALE GENOMIC DNA]</scope>
    <source>
        <strain evidence="3 4">MJR7757A</strain>
    </source>
</reference>
<dbReference type="NCBIfam" id="NF005559">
    <property type="entry name" value="PRK07231.1"/>
    <property type="match status" value="1"/>
</dbReference>
<dbReference type="Proteomes" id="UP000070646">
    <property type="component" value="Unassembled WGS sequence"/>
</dbReference>
<sequence>MGMDILSKSIKNKVVIVTGGTRGIGFATVKKFLDHGAKVVLCGSRKETVDKALKELNHINPNYDVLGFYPNLLDSNEVKEMVDKVLEKWGTIDILINNAGVSDNKSIYTQSDEDFSKIMDINVKAIFNCTKAVSEIMKNKKYGVILNTSSVVSLYGQKTGVGYPTSKFAVNGLTKSLARELGSDGIRVNAVAPGIIATDMVAALDKKLVDQIAHNVPFGRVGEPEDIANAFLFLASDMASYISGEILSVDGAVVI</sequence>
<dbReference type="PRINTS" id="PR00080">
    <property type="entry name" value="SDRFAMILY"/>
</dbReference>
<dbReference type="Gene3D" id="3.40.50.720">
    <property type="entry name" value="NAD(P)-binding Rossmann-like Domain"/>
    <property type="match status" value="1"/>
</dbReference>
<dbReference type="PANTHER" id="PTHR42760:SF133">
    <property type="entry name" value="3-OXOACYL-[ACYL-CARRIER-PROTEIN] REDUCTASE"/>
    <property type="match status" value="1"/>
</dbReference>
<protein>
    <submittedName>
        <fullName evidence="3">Putative bile acid 7-dehydroxylase 1/3</fullName>
    </submittedName>
</protein>
<dbReference type="GO" id="GO:0016616">
    <property type="term" value="F:oxidoreductase activity, acting on the CH-OH group of donors, NAD or NADP as acceptor"/>
    <property type="evidence" value="ECO:0007669"/>
    <property type="project" value="TreeGrafter"/>
</dbReference>
<dbReference type="InterPro" id="IPR020904">
    <property type="entry name" value="Sc_DH/Rdtase_CS"/>
</dbReference>
<accession>A0A133N835</accession>
<dbReference type="PATRIC" id="fig|1502.174.peg.1316"/>
<dbReference type="GO" id="GO:0048038">
    <property type="term" value="F:quinone binding"/>
    <property type="evidence" value="ECO:0007669"/>
    <property type="project" value="TreeGrafter"/>
</dbReference>
<dbReference type="NCBIfam" id="NF009466">
    <property type="entry name" value="PRK12826.1-2"/>
    <property type="match status" value="1"/>
</dbReference>
<evidence type="ECO:0000256" key="1">
    <source>
        <dbReference type="ARBA" id="ARBA00006484"/>
    </source>
</evidence>
<organism evidence="3 4">
    <name type="scientific">Clostridium perfringens</name>
    <dbReference type="NCBI Taxonomy" id="1502"/>
    <lineage>
        <taxon>Bacteria</taxon>
        <taxon>Bacillati</taxon>
        <taxon>Bacillota</taxon>
        <taxon>Clostridia</taxon>
        <taxon>Eubacteriales</taxon>
        <taxon>Clostridiaceae</taxon>
        <taxon>Clostridium</taxon>
    </lineage>
</organism>
<dbReference type="GO" id="GO:0006633">
    <property type="term" value="P:fatty acid biosynthetic process"/>
    <property type="evidence" value="ECO:0007669"/>
    <property type="project" value="TreeGrafter"/>
</dbReference>
<dbReference type="PROSITE" id="PS00061">
    <property type="entry name" value="ADH_SHORT"/>
    <property type="match status" value="1"/>
</dbReference>
<dbReference type="GO" id="GO:0008206">
    <property type="term" value="P:bile acid metabolic process"/>
    <property type="evidence" value="ECO:0007669"/>
    <property type="project" value="UniProtKB-ARBA"/>
</dbReference>
<dbReference type="AlphaFoldDB" id="A0A133N835"/>
<proteinExistence type="inferred from homology"/>
<evidence type="ECO:0000313" key="4">
    <source>
        <dbReference type="Proteomes" id="UP000070646"/>
    </source>
</evidence>
<comment type="similarity">
    <text evidence="1">Belongs to the short-chain dehydrogenases/reductases (SDR) family.</text>
</comment>
<name>A0A133N835_CLOPF</name>
<dbReference type="InterPro" id="IPR036291">
    <property type="entry name" value="NAD(P)-bd_dom_sf"/>
</dbReference>
<evidence type="ECO:0000313" key="3">
    <source>
        <dbReference type="EMBL" id="KXA12363.1"/>
    </source>
</evidence>
<dbReference type="SUPFAM" id="SSF51735">
    <property type="entry name" value="NAD(P)-binding Rossmann-fold domains"/>
    <property type="match status" value="1"/>
</dbReference>
<dbReference type="EMBL" id="LRPU01000066">
    <property type="protein sequence ID" value="KXA12363.1"/>
    <property type="molecule type" value="Genomic_DNA"/>
</dbReference>
<dbReference type="PANTHER" id="PTHR42760">
    <property type="entry name" value="SHORT-CHAIN DEHYDROGENASES/REDUCTASES FAMILY MEMBER"/>
    <property type="match status" value="1"/>
</dbReference>
<dbReference type="InterPro" id="IPR002347">
    <property type="entry name" value="SDR_fam"/>
</dbReference>
<dbReference type="PRINTS" id="PR00081">
    <property type="entry name" value="GDHRDH"/>
</dbReference>
<gene>
    <name evidence="3" type="ORF">HMPREF3222_01301</name>
</gene>
<evidence type="ECO:0000256" key="2">
    <source>
        <dbReference type="ARBA" id="ARBA00023002"/>
    </source>
</evidence>
<comment type="caution">
    <text evidence="3">The sequence shown here is derived from an EMBL/GenBank/DDBJ whole genome shotgun (WGS) entry which is preliminary data.</text>
</comment>